<evidence type="ECO:0000313" key="1">
    <source>
        <dbReference type="EMBL" id="GJN89947.1"/>
    </source>
</evidence>
<accession>A0AAV5GLM9</accession>
<protein>
    <submittedName>
        <fullName evidence="1">Uncharacterized protein</fullName>
    </submittedName>
</protein>
<name>A0AAV5GLM9_9BASI</name>
<sequence length="149" mass="16480">MTDSADSADSTTHEEFIATYLTYQISDDSLAHPYAQCPEPNWVMADPVSGPGIVDNMTLTNGHSDHGGAVEVEQQVEDDYCPECAALARAAKELSDFGPSYEIRRAQLLRELHDLDTKYKAHVDALLQGYYTPHHHDPPELRAQIPPSS</sequence>
<dbReference type="Proteomes" id="UP001342314">
    <property type="component" value="Unassembled WGS sequence"/>
</dbReference>
<gene>
    <name evidence="1" type="ORF">Rhopal_002936-T1</name>
</gene>
<reference evidence="1 2" key="1">
    <citation type="submission" date="2021-12" db="EMBL/GenBank/DDBJ databases">
        <title>High titer production of polyol ester of fatty acids by Rhodotorula paludigena BS15 towards product separation-free biomass refinery.</title>
        <authorList>
            <person name="Mano J."/>
            <person name="Ono H."/>
            <person name="Tanaka T."/>
            <person name="Naito K."/>
            <person name="Sushida H."/>
            <person name="Ike M."/>
            <person name="Tokuyasu K."/>
            <person name="Kitaoka M."/>
        </authorList>
    </citation>
    <scope>NUCLEOTIDE SEQUENCE [LARGE SCALE GENOMIC DNA]</scope>
    <source>
        <strain evidence="1 2">BS15</strain>
    </source>
</reference>
<evidence type="ECO:0000313" key="2">
    <source>
        <dbReference type="Proteomes" id="UP001342314"/>
    </source>
</evidence>
<dbReference type="EMBL" id="BQKY01000005">
    <property type="protein sequence ID" value="GJN89947.1"/>
    <property type="molecule type" value="Genomic_DNA"/>
</dbReference>
<keyword evidence="2" id="KW-1185">Reference proteome</keyword>
<comment type="caution">
    <text evidence="1">The sequence shown here is derived from an EMBL/GenBank/DDBJ whole genome shotgun (WGS) entry which is preliminary data.</text>
</comment>
<dbReference type="AlphaFoldDB" id="A0AAV5GLM9"/>
<proteinExistence type="predicted"/>
<organism evidence="1 2">
    <name type="scientific">Rhodotorula paludigena</name>
    <dbReference type="NCBI Taxonomy" id="86838"/>
    <lineage>
        <taxon>Eukaryota</taxon>
        <taxon>Fungi</taxon>
        <taxon>Dikarya</taxon>
        <taxon>Basidiomycota</taxon>
        <taxon>Pucciniomycotina</taxon>
        <taxon>Microbotryomycetes</taxon>
        <taxon>Sporidiobolales</taxon>
        <taxon>Sporidiobolaceae</taxon>
        <taxon>Rhodotorula</taxon>
    </lineage>
</organism>